<dbReference type="PANTHER" id="PTHR23026">
    <property type="entry name" value="NADPH NITROREDUCTASE"/>
    <property type="match status" value="1"/>
</dbReference>
<dbReference type="InterPro" id="IPR029479">
    <property type="entry name" value="Nitroreductase"/>
</dbReference>
<reference evidence="6" key="1">
    <citation type="submission" date="2018-11" db="EMBL/GenBank/DDBJ databases">
        <title>Genome sequencing of a novel mesophilic and cellulolytic organism within the genus Hungateiclostridium.</title>
        <authorList>
            <person name="Rettenmaier R."/>
            <person name="Liebl W."/>
            <person name="Zverlov V."/>
        </authorList>
    </citation>
    <scope>NUCLEOTIDE SEQUENCE [LARGE SCALE GENOMIC DNA]</scope>
    <source>
        <strain evidence="6">N2K1</strain>
    </source>
</reference>
<keyword evidence="2" id="KW-0288">FMN</keyword>
<name>A0A4V1K246_9FIRM</name>
<dbReference type="RefSeq" id="WP_069196038.1">
    <property type="nucleotide sequence ID" value="NZ_RLII01000010.1"/>
</dbReference>
<dbReference type="EMBL" id="RLII01000010">
    <property type="protein sequence ID" value="RXE59019.1"/>
    <property type="molecule type" value="Genomic_DNA"/>
</dbReference>
<evidence type="ECO:0000313" key="6">
    <source>
        <dbReference type="Proteomes" id="UP000289166"/>
    </source>
</evidence>
<feature type="domain" description="Nitroreductase" evidence="4">
    <location>
        <begin position="9"/>
        <end position="191"/>
    </location>
</feature>
<evidence type="ECO:0000256" key="1">
    <source>
        <dbReference type="ARBA" id="ARBA00022630"/>
    </source>
</evidence>
<organism evidence="5 6">
    <name type="scientific">Acetivibrio mesophilus</name>
    <dbReference type="NCBI Taxonomy" id="2487273"/>
    <lineage>
        <taxon>Bacteria</taxon>
        <taxon>Bacillati</taxon>
        <taxon>Bacillota</taxon>
        <taxon>Clostridia</taxon>
        <taxon>Eubacteriales</taxon>
        <taxon>Oscillospiraceae</taxon>
        <taxon>Acetivibrio</taxon>
    </lineage>
</organism>
<protein>
    <submittedName>
        <fullName evidence="5">Nitroreductase family protein</fullName>
    </submittedName>
</protein>
<dbReference type="AlphaFoldDB" id="A0A4V1K246"/>
<keyword evidence="1" id="KW-0285">Flavoprotein</keyword>
<evidence type="ECO:0000256" key="3">
    <source>
        <dbReference type="ARBA" id="ARBA00023002"/>
    </source>
</evidence>
<evidence type="ECO:0000313" key="5">
    <source>
        <dbReference type="EMBL" id="RXE59019.1"/>
    </source>
</evidence>
<proteinExistence type="predicted"/>
<evidence type="ECO:0000256" key="2">
    <source>
        <dbReference type="ARBA" id="ARBA00022643"/>
    </source>
</evidence>
<gene>
    <name evidence="5" type="ORF">EFD62_09485</name>
</gene>
<accession>A0A4V1K246</accession>
<dbReference type="SUPFAM" id="SSF55469">
    <property type="entry name" value="FMN-dependent nitroreductase-like"/>
    <property type="match status" value="1"/>
</dbReference>
<dbReference type="InterPro" id="IPR050627">
    <property type="entry name" value="Nitroreductase/BluB"/>
</dbReference>
<dbReference type="Proteomes" id="UP000289166">
    <property type="component" value="Unassembled WGS sequence"/>
</dbReference>
<dbReference type="OrthoDB" id="9812105at2"/>
<comment type="caution">
    <text evidence="5">The sequence shown here is derived from an EMBL/GenBank/DDBJ whole genome shotgun (WGS) entry which is preliminary data.</text>
</comment>
<dbReference type="GO" id="GO:0016491">
    <property type="term" value="F:oxidoreductase activity"/>
    <property type="evidence" value="ECO:0007669"/>
    <property type="project" value="UniProtKB-KW"/>
</dbReference>
<keyword evidence="6" id="KW-1185">Reference proteome</keyword>
<dbReference type="Pfam" id="PF00881">
    <property type="entry name" value="Nitroreductase"/>
    <property type="match status" value="1"/>
</dbReference>
<keyword evidence="3" id="KW-0560">Oxidoreductase</keyword>
<evidence type="ECO:0000259" key="4">
    <source>
        <dbReference type="Pfam" id="PF00881"/>
    </source>
</evidence>
<dbReference type="Gene3D" id="3.40.109.10">
    <property type="entry name" value="NADH Oxidase"/>
    <property type="match status" value="1"/>
</dbReference>
<sequence length="212" mass="24202">MNSFLELATKRRSIRKFQNDDIPNEDIKYFIDAAVRAPSGCNSQCWKFVAIKDKEIIARIEGAVIEELEKVLEIKRSELSEDYLNSKRKAVSFFAKAPLVIAVFMTKAEFYDKTMVLALKEQGLEDEDIMKLFANYDLLSIGAAIENLLLAVEEKGYGACWMNEPAIAAERIKEILEMDEDDRFISLIPVGVPAYTPRSKNMKELDEVFKML</sequence>
<dbReference type="InterPro" id="IPR000415">
    <property type="entry name" value="Nitroreductase-like"/>
</dbReference>
<dbReference type="PANTHER" id="PTHR23026:SF90">
    <property type="entry name" value="IODOTYROSINE DEIODINASE 1"/>
    <property type="match status" value="1"/>
</dbReference>